<dbReference type="EMBL" id="JBGMDY010000009">
    <property type="protein sequence ID" value="KAL2322613.1"/>
    <property type="molecule type" value="Genomic_DNA"/>
</dbReference>
<proteinExistence type="predicted"/>
<dbReference type="PROSITE" id="PS50088">
    <property type="entry name" value="ANK_REPEAT"/>
    <property type="match status" value="1"/>
</dbReference>
<reference evidence="5 6" key="1">
    <citation type="submission" date="2024-08" db="EMBL/GenBank/DDBJ databases">
        <title>Insights into the chromosomal genome structure of Flemingia macrophylla.</title>
        <authorList>
            <person name="Ding Y."/>
            <person name="Zhao Y."/>
            <person name="Bi W."/>
            <person name="Wu M."/>
            <person name="Zhao G."/>
            <person name="Gong Y."/>
            <person name="Li W."/>
            <person name="Zhang P."/>
        </authorList>
    </citation>
    <scope>NUCLEOTIDE SEQUENCE [LARGE SCALE GENOMIC DNA]</scope>
    <source>
        <strain evidence="5">DYQJB</strain>
        <tissue evidence="5">Leaf</tissue>
    </source>
</reference>
<dbReference type="InterPro" id="IPR002110">
    <property type="entry name" value="Ankyrin_rpt"/>
</dbReference>
<gene>
    <name evidence="5" type="ORF">Fmac_026992</name>
</gene>
<evidence type="ECO:0000256" key="2">
    <source>
        <dbReference type="PROSITE-ProRule" id="PRU00023"/>
    </source>
</evidence>
<evidence type="ECO:0000256" key="1">
    <source>
        <dbReference type="ARBA" id="ARBA00004413"/>
    </source>
</evidence>
<dbReference type="GO" id="GO:0005886">
    <property type="term" value="C:plasma membrane"/>
    <property type="evidence" value="ECO:0007669"/>
    <property type="project" value="UniProtKB-SubCell"/>
</dbReference>
<feature type="transmembrane region" description="Helical" evidence="3">
    <location>
        <begin position="657"/>
        <end position="677"/>
    </location>
</feature>
<dbReference type="AlphaFoldDB" id="A0ABD1LGN9"/>
<dbReference type="InterPro" id="IPR036770">
    <property type="entry name" value="Ankyrin_rpt-contain_sf"/>
</dbReference>
<dbReference type="Proteomes" id="UP001603857">
    <property type="component" value="Unassembled WGS sequence"/>
</dbReference>
<keyword evidence="6" id="KW-1185">Reference proteome</keyword>
<keyword evidence="3" id="KW-1133">Transmembrane helix</keyword>
<dbReference type="PANTHER" id="PTHR24177">
    <property type="entry name" value="CASKIN"/>
    <property type="match status" value="1"/>
</dbReference>
<dbReference type="Pfam" id="PF12796">
    <property type="entry name" value="Ank_2"/>
    <property type="match status" value="1"/>
</dbReference>
<dbReference type="SMART" id="SM00248">
    <property type="entry name" value="ANK"/>
    <property type="match status" value="5"/>
</dbReference>
<name>A0ABD1LGN9_9FABA</name>
<dbReference type="PANTHER" id="PTHR24177:SF187">
    <property type="entry name" value="ANKYRIN REPEAT PROTEIN"/>
    <property type="match status" value="1"/>
</dbReference>
<dbReference type="Gene3D" id="1.25.40.20">
    <property type="entry name" value="Ankyrin repeat-containing domain"/>
    <property type="match status" value="3"/>
</dbReference>
<evidence type="ECO:0000259" key="4">
    <source>
        <dbReference type="Pfam" id="PF13962"/>
    </source>
</evidence>
<keyword evidence="3" id="KW-0812">Transmembrane</keyword>
<feature type="domain" description="PGG" evidence="4">
    <location>
        <begin position="611"/>
        <end position="721"/>
    </location>
</feature>
<evidence type="ECO:0000256" key="3">
    <source>
        <dbReference type="SAM" id="Phobius"/>
    </source>
</evidence>
<accession>A0ABD1LGN9</accession>
<protein>
    <recommendedName>
        <fullName evidence="4">PGG domain-containing protein</fullName>
    </recommendedName>
</protein>
<keyword evidence="2" id="KW-0040">ANK repeat</keyword>
<dbReference type="SUPFAM" id="SSF48403">
    <property type="entry name" value="Ankyrin repeat"/>
    <property type="match status" value="2"/>
</dbReference>
<keyword evidence="3" id="KW-0472">Membrane</keyword>
<dbReference type="Pfam" id="PF13962">
    <property type="entry name" value="PGG"/>
    <property type="match status" value="1"/>
</dbReference>
<evidence type="ECO:0000313" key="6">
    <source>
        <dbReference type="Proteomes" id="UP001603857"/>
    </source>
</evidence>
<sequence length="780" mass="88207">MRTNFLQSFPFHVTIIVLLRIKSSFQPWKMNQQDSTTIEGVEVDTDQFSVFRGCVLEGRWDYVIPAYKNNSDFHKIKINESRGTALHVAVNDGMVGLVDILVGVILEHEGREVLRDDSALRSTNERGDTPLHLAASRGFIRMCMSIIGESGERKDLIKDLNNKGESPLFRTVLTGQTKTFVYLYHASVGLNVPFTNNDGDTILHAAIWGEFLDLALMITHCYSELVSTRDKHGATPLKVLADKPKAFTSGSSLSWWKQTLYYCIPVKQLNIGKTFKSYIQEVENFHEQEVINIDKEGIFFPQKYQARSVKFVKSVVRLAFKGLSISGLGVTAEAFKALWKIKQKHTWGGQLLNIFMKQPYESYMGLGVDQLFMRHDLPHQHLEMVATRSLKSQENPRMESAERKEEKETTFVALAKAGIVELVNELQNKVPKALHDTTTPDKESLLVVAMKHINLHKLREHDVDKKETAFLAAARNGIKEIVFVVQSKITSAVHETNSNKENVLLVAVKNRQINVVEMLRKHLDKELFDSLIFEVDNKENTVLHLAALSTNSERNWQLAGIATQIMSNIKWYEYISSLLPEHFTLRRNKHGETAIEIFEDNHKYLMKKSLEWLKETSSSCSAVATLVAGVSFAASSTVPGGTEKGKPSLEGQPAFDAFAIASLMALCFSVTALMMFLSIYTSEKRLEDFRKSLPLKLLVGLTSLFLSIVSMIVTFFTAHFFVVSDKLKNKLFPLYIATSFPVIFYAIMQFQLYFNLLKAIFSKLPQPSVTQQSLFARGAY</sequence>
<evidence type="ECO:0000313" key="5">
    <source>
        <dbReference type="EMBL" id="KAL2322613.1"/>
    </source>
</evidence>
<comment type="caution">
    <text evidence="5">The sequence shown here is derived from an EMBL/GenBank/DDBJ whole genome shotgun (WGS) entry which is preliminary data.</text>
</comment>
<feature type="transmembrane region" description="Helical" evidence="3">
    <location>
        <begin position="734"/>
        <end position="754"/>
    </location>
</feature>
<organism evidence="5 6">
    <name type="scientific">Flemingia macrophylla</name>
    <dbReference type="NCBI Taxonomy" id="520843"/>
    <lineage>
        <taxon>Eukaryota</taxon>
        <taxon>Viridiplantae</taxon>
        <taxon>Streptophyta</taxon>
        <taxon>Embryophyta</taxon>
        <taxon>Tracheophyta</taxon>
        <taxon>Spermatophyta</taxon>
        <taxon>Magnoliopsida</taxon>
        <taxon>eudicotyledons</taxon>
        <taxon>Gunneridae</taxon>
        <taxon>Pentapetalae</taxon>
        <taxon>rosids</taxon>
        <taxon>fabids</taxon>
        <taxon>Fabales</taxon>
        <taxon>Fabaceae</taxon>
        <taxon>Papilionoideae</taxon>
        <taxon>50 kb inversion clade</taxon>
        <taxon>NPAAA clade</taxon>
        <taxon>indigoferoid/millettioid clade</taxon>
        <taxon>Phaseoleae</taxon>
        <taxon>Flemingia</taxon>
    </lineage>
</organism>
<dbReference type="InterPro" id="IPR026961">
    <property type="entry name" value="PGG_dom"/>
</dbReference>
<comment type="subcellular location">
    <subcellularLocation>
        <location evidence="1">Cell membrane</location>
        <topology evidence="1">Peripheral membrane protein</topology>
        <orientation evidence="1">Cytoplasmic side</orientation>
    </subcellularLocation>
</comment>
<feature type="repeat" description="ANK" evidence="2">
    <location>
        <begin position="126"/>
        <end position="159"/>
    </location>
</feature>
<feature type="transmembrane region" description="Helical" evidence="3">
    <location>
        <begin position="697"/>
        <end position="722"/>
    </location>
</feature>